<evidence type="ECO:0000259" key="1">
    <source>
        <dbReference type="Pfam" id="PF01593"/>
    </source>
</evidence>
<dbReference type="SUPFAM" id="SSF54373">
    <property type="entry name" value="FAD-linked reductases, C-terminal domain"/>
    <property type="match status" value="1"/>
</dbReference>
<name>A0A1U7MX48_9CYAN</name>
<dbReference type="PANTHER" id="PTHR10742:SF410">
    <property type="entry name" value="LYSINE-SPECIFIC HISTONE DEMETHYLASE 2"/>
    <property type="match status" value="1"/>
</dbReference>
<comment type="caution">
    <text evidence="2">The sequence shown here is derived from an EMBL/GenBank/DDBJ whole genome shotgun (WGS) entry which is preliminary data.</text>
</comment>
<dbReference type="Gene3D" id="3.50.50.60">
    <property type="entry name" value="FAD/NAD(P)-binding domain"/>
    <property type="match status" value="1"/>
</dbReference>
<dbReference type="Gene3D" id="3.90.660.10">
    <property type="match status" value="1"/>
</dbReference>
<dbReference type="Proteomes" id="UP000186657">
    <property type="component" value="Unassembled WGS sequence"/>
</dbReference>
<dbReference type="InterPro" id="IPR050281">
    <property type="entry name" value="Flavin_monoamine_oxidase"/>
</dbReference>
<keyword evidence="3" id="KW-1185">Reference proteome</keyword>
<evidence type="ECO:0000313" key="2">
    <source>
        <dbReference type="EMBL" id="OLT58276.1"/>
    </source>
</evidence>
<dbReference type="InterPro" id="IPR002937">
    <property type="entry name" value="Amino_oxidase"/>
</dbReference>
<dbReference type="GO" id="GO:0016491">
    <property type="term" value="F:oxidoreductase activity"/>
    <property type="evidence" value="ECO:0007669"/>
    <property type="project" value="InterPro"/>
</dbReference>
<protein>
    <recommendedName>
        <fullName evidence="1">Amine oxidase domain-containing protein</fullName>
    </recommendedName>
</protein>
<accession>A0A1U7MX48</accession>
<organism evidence="2 3">
    <name type="scientific">Moorena bouillonii PNG</name>
    <dbReference type="NCBI Taxonomy" id="568701"/>
    <lineage>
        <taxon>Bacteria</taxon>
        <taxon>Bacillati</taxon>
        <taxon>Cyanobacteriota</taxon>
        <taxon>Cyanophyceae</taxon>
        <taxon>Coleofasciculales</taxon>
        <taxon>Coleofasciculaceae</taxon>
        <taxon>Moorena</taxon>
    </lineage>
</organism>
<gene>
    <name evidence="2" type="ORF">BJP37_03665</name>
</gene>
<sequence>MRAGHNVTVLEARLRPGGRILTLREPFADGLYVEAGAARIPENHHWTLKYLDHFGLQVAPFYPDKLDFVHYLQGKRLRVKSGTEVKLGQYPLDLTPAEREMRLEEIVKKVCRPLFTELGDPTSLEWPPEPLRKYDQLTVREFIDSQGISPQIARMFGFGYLDFAKNNVSVLEILRLMALGVSEKQMLKIVGGADQLTNAFANHLKDKIHYGAEVVEIESDRSQVRVAYVQGGVTQTMAAEYLICTLPFSVLRHLKITPSLSEKKNRAIQEISYLSLSRIFLQVRKRYWLDQGLNGFGLADYPTELWHSSFDLPQQRAILVSYMKGERSQSLATMSEAERIEYAIAQLEPMLPGLEEYIEGGLSVCWDEDNWAKGGHVLLSAGQVTGLLPHTANPEGRIHFAGEHTSPWHGWKVP</sequence>
<evidence type="ECO:0000313" key="3">
    <source>
        <dbReference type="Proteomes" id="UP000186657"/>
    </source>
</evidence>
<dbReference type="Pfam" id="PF01593">
    <property type="entry name" value="Amino_oxidase"/>
    <property type="match status" value="1"/>
</dbReference>
<feature type="domain" description="Amine oxidase" evidence="1">
    <location>
        <begin position="2"/>
        <end position="406"/>
    </location>
</feature>
<proteinExistence type="predicted"/>
<dbReference type="SUPFAM" id="SSF51905">
    <property type="entry name" value="FAD/NAD(P)-binding domain"/>
    <property type="match status" value="1"/>
</dbReference>
<dbReference type="EMBL" id="MKZS01000001">
    <property type="protein sequence ID" value="OLT58276.1"/>
    <property type="molecule type" value="Genomic_DNA"/>
</dbReference>
<dbReference type="PANTHER" id="PTHR10742">
    <property type="entry name" value="FLAVIN MONOAMINE OXIDASE"/>
    <property type="match status" value="1"/>
</dbReference>
<dbReference type="AlphaFoldDB" id="A0A1U7MX48"/>
<dbReference type="Gene3D" id="1.10.405.10">
    <property type="entry name" value="Guanine Nucleotide Dissociation Inhibitor, domain 1"/>
    <property type="match status" value="1"/>
</dbReference>
<reference evidence="2 3" key="1">
    <citation type="submission" date="2016-10" db="EMBL/GenBank/DDBJ databases">
        <title>Comparative genomics uncovers the prolific and rare metabolic potential of the cyanobacterial genus Moorea.</title>
        <authorList>
            <person name="Leao T."/>
            <person name="Castelao G."/>
            <person name="Korobeynikov A."/>
            <person name="Monroe E.A."/>
            <person name="Podell S."/>
            <person name="Glukhov E."/>
            <person name="Allen E."/>
            <person name="Gerwick W.H."/>
            <person name="Gerwick L."/>
        </authorList>
    </citation>
    <scope>NUCLEOTIDE SEQUENCE [LARGE SCALE GENOMIC DNA]</scope>
    <source>
        <strain evidence="2 3">PNG5-198</strain>
    </source>
</reference>
<dbReference type="InterPro" id="IPR036188">
    <property type="entry name" value="FAD/NAD-bd_sf"/>
</dbReference>